<comment type="caution">
    <text evidence="6">The sequence shown here is derived from an EMBL/GenBank/DDBJ whole genome shotgun (WGS) entry which is preliminary data.</text>
</comment>
<name>A0A151XXV2_9GAMM</name>
<dbReference type="STRING" id="1806892.AZH43_17700"/>
<sequence>MAGLSGKQKLATILNHDEVFSGFNSEDKLMLLKHARLQRFLPAQHMLRQDQLLEDVYVLLDGALHIGWLRPNGELKVNDLVQNYSAFNLVALLQNKPLTYDYFAVGRVEVALIPAPLFFSLMYAQPKAMQQLIQLLSQRMYHLFEHNRYLQTANLNQRMARHLLKLSRLYGRRHEKGIVLQIKLSQQDFSELFNVSRQTLNKHVQYLVQEKIISWGYSQIQILDLPRLEKLSQI</sequence>
<dbReference type="Gene3D" id="2.60.120.10">
    <property type="entry name" value="Jelly Rolls"/>
    <property type="match status" value="1"/>
</dbReference>
<keyword evidence="2" id="KW-0238">DNA-binding</keyword>
<dbReference type="Gene3D" id="1.10.10.10">
    <property type="entry name" value="Winged helix-like DNA-binding domain superfamily/Winged helix DNA-binding domain"/>
    <property type="match status" value="1"/>
</dbReference>
<dbReference type="InterPro" id="IPR036390">
    <property type="entry name" value="WH_DNA-bd_sf"/>
</dbReference>
<evidence type="ECO:0000313" key="7">
    <source>
        <dbReference type="Proteomes" id="UP000076276"/>
    </source>
</evidence>
<keyword evidence="3" id="KW-0804">Transcription</keyword>
<dbReference type="Proteomes" id="UP000076276">
    <property type="component" value="Unassembled WGS sequence"/>
</dbReference>
<dbReference type="SUPFAM" id="SSF46785">
    <property type="entry name" value="Winged helix' DNA-binding domain"/>
    <property type="match status" value="1"/>
</dbReference>
<evidence type="ECO:0000313" key="6">
    <source>
        <dbReference type="EMBL" id="KYQ70661.1"/>
    </source>
</evidence>
<feature type="domain" description="HTH crp-type" evidence="5">
    <location>
        <begin position="153"/>
        <end position="226"/>
    </location>
</feature>
<dbReference type="InterPro" id="IPR014710">
    <property type="entry name" value="RmlC-like_jellyroll"/>
</dbReference>
<dbReference type="EMBL" id="LUAW01000051">
    <property type="protein sequence ID" value="KYQ70661.1"/>
    <property type="molecule type" value="Genomic_DNA"/>
</dbReference>
<dbReference type="PROSITE" id="PS50042">
    <property type="entry name" value="CNMP_BINDING_3"/>
    <property type="match status" value="1"/>
</dbReference>
<dbReference type="AlphaFoldDB" id="A0A151XXV2"/>
<dbReference type="CDD" id="cd00038">
    <property type="entry name" value="CAP_ED"/>
    <property type="match status" value="1"/>
</dbReference>
<keyword evidence="1" id="KW-0805">Transcription regulation</keyword>
<dbReference type="PROSITE" id="PS51063">
    <property type="entry name" value="HTH_CRP_2"/>
    <property type="match status" value="1"/>
</dbReference>
<proteinExistence type="predicted"/>
<feature type="domain" description="Cyclic nucleotide-binding" evidence="4">
    <location>
        <begin position="19"/>
        <end position="139"/>
    </location>
</feature>
<reference evidence="6 7" key="1">
    <citation type="submission" date="2016-03" db="EMBL/GenBank/DDBJ databases">
        <title>Acinetobacter genomospecies 28 strain ANC 4149.</title>
        <authorList>
            <person name="Radolfova-Krizova L."/>
            <person name="Nemec A."/>
        </authorList>
    </citation>
    <scope>NUCLEOTIDE SEQUENCE [LARGE SCALE GENOMIC DNA]</scope>
    <source>
        <strain evidence="6 7">ANC 4149</strain>
    </source>
</reference>
<dbReference type="OrthoDB" id="6698682at2"/>
<dbReference type="PANTHER" id="PTHR24567:SF74">
    <property type="entry name" value="HTH-TYPE TRANSCRIPTIONAL REGULATOR ARCR"/>
    <property type="match status" value="1"/>
</dbReference>
<dbReference type="SMART" id="SM00419">
    <property type="entry name" value="HTH_CRP"/>
    <property type="match status" value="1"/>
</dbReference>
<dbReference type="InterPro" id="IPR018490">
    <property type="entry name" value="cNMP-bd_dom_sf"/>
</dbReference>
<gene>
    <name evidence="6" type="ORF">AZH43_17700</name>
</gene>
<dbReference type="PANTHER" id="PTHR24567">
    <property type="entry name" value="CRP FAMILY TRANSCRIPTIONAL REGULATORY PROTEIN"/>
    <property type="match status" value="1"/>
</dbReference>
<keyword evidence="7" id="KW-1185">Reference proteome</keyword>
<organism evidence="6 7">
    <name type="scientific">Acinetobacter pragensis</name>
    <dbReference type="NCBI Taxonomy" id="1806892"/>
    <lineage>
        <taxon>Bacteria</taxon>
        <taxon>Pseudomonadati</taxon>
        <taxon>Pseudomonadota</taxon>
        <taxon>Gammaproteobacteria</taxon>
        <taxon>Moraxellales</taxon>
        <taxon>Moraxellaceae</taxon>
        <taxon>Acinetobacter</taxon>
    </lineage>
</organism>
<accession>A0A151XXV2</accession>
<dbReference type="GO" id="GO:0003677">
    <property type="term" value="F:DNA binding"/>
    <property type="evidence" value="ECO:0007669"/>
    <property type="project" value="UniProtKB-KW"/>
</dbReference>
<dbReference type="Pfam" id="PF13545">
    <property type="entry name" value="HTH_Crp_2"/>
    <property type="match status" value="1"/>
</dbReference>
<dbReference type="InterPro" id="IPR050397">
    <property type="entry name" value="Env_Response_Regulators"/>
</dbReference>
<dbReference type="RefSeq" id="WP_067671919.1">
    <property type="nucleotide sequence ID" value="NZ_CBCSIK010000001.1"/>
</dbReference>
<evidence type="ECO:0000259" key="5">
    <source>
        <dbReference type="PROSITE" id="PS51063"/>
    </source>
</evidence>
<evidence type="ECO:0000256" key="3">
    <source>
        <dbReference type="ARBA" id="ARBA00023163"/>
    </source>
</evidence>
<evidence type="ECO:0000259" key="4">
    <source>
        <dbReference type="PROSITE" id="PS50042"/>
    </source>
</evidence>
<evidence type="ECO:0008006" key="8">
    <source>
        <dbReference type="Google" id="ProtNLM"/>
    </source>
</evidence>
<dbReference type="GO" id="GO:0003700">
    <property type="term" value="F:DNA-binding transcription factor activity"/>
    <property type="evidence" value="ECO:0007669"/>
    <property type="project" value="TreeGrafter"/>
</dbReference>
<dbReference type="GO" id="GO:0005829">
    <property type="term" value="C:cytosol"/>
    <property type="evidence" value="ECO:0007669"/>
    <property type="project" value="TreeGrafter"/>
</dbReference>
<dbReference type="SUPFAM" id="SSF51206">
    <property type="entry name" value="cAMP-binding domain-like"/>
    <property type="match status" value="1"/>
</dbReference>
<evidence type="ECO:0000256" key="1">
    <source>
        <dbReference type="ARBA" id="ARBA00023015"/>
    </source>
</evidence>
<dbReference type="InterPro" id="IPR036388">
    <property type="entry name" value="WH-like_DNA-bd_sf"/>
</dbReference>
<protein>
    <recommendedName>
        <fullName evidence="8">Transcriptional regulator</fullName>
    </recommendedName>
</protein>
<dbReference type="InterPro" id="IPR000595">
    <property type="entry name" value="cNMP-bd_dom"/>
</dbReference>
<dbReference type="Pfam" id="PF00027">
    <property type="entry name" value="cNMP_binding"/>
    <property type="match status" value="1"/>
</dbReference>
<evidence type="ECO:0000256" key="2">
    <source>
        <dbReference type="ARBA" id="ARBA00023125"/>
    </source>
</evidence>
<dbReference type="InterPro" id="IPR012318">
    <property type="entry name" value="HTH_CRP"/>
</dbReference>